<dbReference type="EMBL" id="MU069619">
    <property type="protein sequence ID" value="KAF5837341.1"/>
    <property type="molecule type" value="Genomic_DNA"/>
</dbReference>
<dbReference type="PANTHER" id="PTHR13270">
    <property type="entry name" value="PROTEIN C20ORF116-RELATED"/>
    <property type="match status" value="1"/>
</dbReference>
<proteinExistence type="predicted"/>
<feature type="region of interest" description="Disordered" evidence="1">
    <location>
        <begin position="115"/>
        <end position="146"/>
    </location>
</feature>
<dbReference type="InterPro" id="IPR011598">
    <property type="entry name" value="bHLH_dom"/>
</dbReference>
<evidence type="ECO:0000313" key="4">
    <source>
        <dbReference type="Proteomes" id="UP000815325"/>
    </source>
</evidence>
<dbReference type="Pfam" id="PF00010">
    <property type="entry name" value="HLH"/>
    <property type="match status" value="1"/>
</dbReference>
<feature type="region of interest" description="Disordered" evidence="1">
    <location>
        <begin position="158"/>
        <end position="209"/>
    </location>
</feature>
<dbReference type="PROSITE" id="PS50888">
    <property type="entry name" value="BHLH"/>
    <property type="match status" value="1"/>
</dbReference>
<feature type="domain" description="BHLH" evidence="2">
    <location>
        <begin position="442"/>
        <end position="506"/>
    </location>
</feature>
<reference evidence="3" key="1">
    <citation type="submission" date="2017-08" db="EMBL/GenBank/DDBJ databases">
        <authorList>
            <person name="Polle J.E."/>
            <person name="Barry K."/>
            <person name="Cushman J."/>
            <person name="Schmutz J."/>
            <person name="Tran D."/>
            <person name="Hathwaick L.T."/>
            <person name="Yim W.C."/>
            <person name="Jenkins J."/>
            <person name="Mckie-Krisberg Z.M."/>
            <person name="Prochnik S."/>
            <person name="Lindquist E."/>
            <person name="Dockter R.B."/>
            <person name="Adam C."/>
            <person name="Molina H."/>
            <person name="Bunkerborg J."/>
            <person name="Jin E."/>
            <person name="Buchheim M."/>
            <person name="Magnuson J."/>
        </authorList>
    </citation>
    <scope>NUCLEOTIDE SEQUENCE</scope>
    <source>
        <strain evidence="3">CCAP 19/18</strain>
    </source>
</reference>
<feature type="compositionally biased region" description="Low complexity" evidence="1">
    <location>
        <begin position="182"/>
        <end position="209"/>
    </location>
</feature>
<keyword evidence="4" id="KW-1185">Reference proteome</keyword>
<dbReference type="SMART" id="SM00353">
    <property type="entry name" value="HLH"/>
    <property type="match status" value="1"/>
</dbReference>
<sequence>MGSLCLGPLAADCLGLDTTHKGPANPHLRCHNHLEGTSPRSGNSAAKPPRLASHAANASEALLAAEAVASAAPSPTSFATTAGASIVPPSTSWATAAEATPTVPPPTTAVTAIGKAGAAPRHNPTKTTAKRKAVPPHQGVPEGPEAWQPHTWQAFLQQQPEQQHQQQQQQQQQQEQQEEQQQHNQRQQQQQHNHRQQQQGALTSAASSSQLANDANSLLSMLIPNCSLPAAAQNGCGTVEMWGGVSHQCPLPEWMGSSQGYNGWPGSSKIGQAHTPGRHNQVGKGTVASQPLVPQAHPISTVDGLPGWMGSQQQQEQQQQQRWQQQQQQQQLQQQQQQQQQQQHVLLPGLQPDAGLSAAWSVLQGAGLLPDGTMGLVEQQQQQQAGLSTPSPLDLAPGVHQQFLQAIHAQQLQQQSYPGAGGTGSGGSVMQQVAGVSENGARTPKPHPNVERARRDVINNLIDELRVAVPPSECSPTTHYARGPNKTDRRPKAAVLRETIQHLDALKQRNMQLELLLQARGGQMQ</sequence>
<evidence type="ECO:0000313" key="3">
    <source>
        <dbReference type="EMBL" id="KAF5837341.1"/>
    </source>
</evidence>
<dbReference type="Gene3D" id="4.10.280.10">
    <property type="entry name" value="Helix-loop-helix DNA-binding domain"/>
    <property type="match status" value="1"/>
</dbReference>
<accession>A0ABQ7GRV9</accession>
<comment type="caution">
    <text evidence="3">The sequence shown here is derived from an EMBL/GenBank/DDBJ whole genome shotgun (WGS) entry which is preliminary data.</text>
</comment>
<dbReference type="InterPro" id="IPR036638">
    <property type="entry name" value="HLH_DNA-bd_sf"/>
</dbReference>
<evidence type="ECO:0000256" key="1">
    <source>
        <dbReference type="SAM" id="MobiDB-lite"/>
    </source>
</evidence>
<feature type="region of interest" description="Disordered" evidence="1">
    <location>
        <begin position="472"/>
        <end position="491"/>
    </location>
</feature>
<dbReference type="Proteomes" id="UP000815325">
    <property type="component" value="Unassembled WGS sequence"/>
</dbReference>
<feature type="region of interest" description="Disordered" evidence="1">
    <location>
        <begin position="27"/>
        <end position="54"/>
    </location>
</feature>
<feature type="region of interest" description="Disordered" evidence="1">
    <location>
        <begin position="297"/>
        <end position="320"/>
    </location>
</feature>
<gene>
    <name evidence="3" type="ORF">DUNSADRAFT_4500</name>
</gene>
<protein>
    <recommendedName>
        <fullName evidence="2">BHLH domain-containing protein</fullName>
    </recommendedName>
</protein>
<dbReference type="SUPFAM" id="SSF47459">
    <property type="entry name" value="HLH, helix-loop-helix DNA-binding domain"/>
    <property type="match status" value="1"/>
</dbReference>
<evidence type="ECO:0000259" key="2">
    <source>
        <dbReference type="PROSITE" id="PS50888"/>
    </source>
</evidence>
<name>A0ABQ7GRV9_DUNSA</name>
<feature type="compositionally biased region" description="Low complexity" evidence="1">
    <location>
        <begin position="158"/>
        <end position="175"/>
    </location>
</feature>
<organism evidence="3 4">
    <name type="scientific">Dunaliella salina</name>
    <name type="common">Green alga</name>
    <name type="synonym">Protococcus salinus</name>
    <dbReference type="NCBI Taxonomy" id="3046"/>
    <lineage>
        <taxon>Eukaryota</taxon>
        <taxon>Viridiplantae</taxon>
        <taxon>Chlorophyta</taxon>
        <taxon>core chlorophytes</taxon>
        <taxon>Chlorophyceae</taxon>
        <taxon>CS clade</taxon>
        <taxon>Chlamydomonadales</taxon>
        <taxon>Dunaliellaceae</taxon>
        <taxon>Dunaliella</taxon>
    </lineage>
</organism>
<dbReference type="PANTHER" id="PTHR13270:SF14">
    <property type="entry name" value="SEX DETERMINATION AND DOSAGE COMPENSATION PROTEIN SDC-2"/>
    <property type="match status" value="1"/>
</dbReference>
<feature type="region of interest" description="Disordered" evidence="1">
    <location>
        <begin position="265"/>
        <end position="285"/>
    </location>
</feature>